<evidence type="ECO:0000256" key="1">
    <source>
        <dbReference type="SAM" id="SignalP"/>
    </source>
</evidence>
<feature type="chain" id="PRO_5022947405" evidence="1">
    <location>
        <begin position="26"/>
        <end position="274"/>
    </location>
</feature>
<dbReference type="PROSITE" id="PS50914">
    <property type="entry name" value="BON"/>
    <property type="match status" value="1"/>
</dbReference>
<accession>A0A5C1AEM7</accession>
<feature type="domain" description="BON" evidence="2">
    <location>
        <begin position="34"/>
        <end position="102"/>
    </location>
</feature>
<name>A0A5C1AEM7_9BACT</name>
<feature type="signal peptide" evidence="1">
    <location>
        <begin position="1"/>
        <end position="25"/>
    </location>
</feature>
<dbReference type="RefSeq" id="WP_168219110.1">
    <property type="nucleotide sequence ID" value="NZ_CP042425.1"/>
</dbReference>
<dbReference type="KEGG" id="lrs:PX52LOC_04193"/>
<gene>
    <name evidence="3" type="ORF">PX52LOC_04193</name>
</gene>
<keyword evidence="4" id="KW-1185">Reference proteome</keyword>
<evidence type="ECO:0000313" key="4">
    <source>
        <dbReference type="Proteomes" id="UP000324974"/>
    </source>
</evidence>
<protein>
    <submittedName>
        <fullName evidence="3">BON domain-containing protein</fullName>
    </submittedName>
</protein>
<organism evidence="3 4">
    <name type="scientific">Limnoglobus roseus</name>
    <dbReference type="NCBI Taxonomy" id="2598579"/>
    <lineage>
        <taxon>Bacteria</taxon>
        <taxon>Pseudomonadati</taxon>
        <taxon>Planctomycetota</taxon>
        <taxon>Planctomycetia</taxon>
        <taxon>Gemmatales</taxon>
        <taxon>Gemmataceae</taxon>
        <taxon>Limnoglobus</taxon>
    </lineage>
</organism>
<dbReference type="AlphaFoldDB" id="A0A5C1AEM7"/>
<keyword evidence="1" id="KW-0732">Signal</keyword>
<dbReference type="InterPro" id="IPR007055">
    <property type="entry name" value="BON_dom"/>
</dbReference>
<evidence type="ECO:0000313" key="3">
    <source>
        <dbReference type="EMBL" id="QEL17210.1"/>
    </source>
</evidence>
<proteinExistence type="predicted"/>
<dbReference type="EMBL" id="CP042425">
    <property type="protein sequence ID" value="QEL17210.1"/>
    <property type="molecule type" value="Genomic_DNA"/>
</dbReference>
<reference evidence="4" key="1">
    <citation type="submission" date="2019-08" db="EMBL/GenBank/DDBJ databases">
        <title>Limnoglobus roseus gen. nov., sp. nov., a novel freshwater planctomycete with a giant genome from the family Gemmataceae.</title>
        <authorList>
            <person name="Kulichevskaya I.S."/>
            <person name="Naumoff D.G."/>
            <person name="Miroshnikov K."/>
            <person name="Ivanova A."/>
            <person name="Philippov D.A."/>
            <person name="Hakobyan A."/>
            <person name="Rijpstra I.C."/>
            <person name="Sinninghe Damste J.S."/>
            <person name="Liesack W."/>
            <person name="Dedysh S.N."/>
        </authorList>
    </citation>
    <scope>NUCLEOTIDE SEQUENCE [LARGE SCALE GENOMIC DNA]</scope>
    <source>
        <strain evidence="4">PX52</strain>
    </source>
</reference>
<evidence type="ECO:0000259" key="2">
    <source>
        <dbReference type="PROSITE" id="PS50914"/>
    </source>
</evidence>
<sequence>MRYTLARFRVKVFCTLVLLAPSARGFEPPTRVTTDADLTQRVQTVLNADAVLKSRSLIVSVVDGVAVVGGPVASQDEAARIRQLLRVVPGLSDAKVSAWVPAVEDPLKQKIAERLKAREMPVASVAPVNRVAQNDPRPNGRVVVQRYTPVAPELPPIPLLLQPTTTALALLPARTDSAYSPIPAPPPPAPEGPPQYPTIPSPAVPVTPKQDVATAVEVVRSGQTRFGDLTARVQYGIVTIDGAVAEAEDAWEFATQVRKVPGVDRVVLGQISVR</sequence>
<dbReference type="Pfam" id="PF04972">
    <property type="entry name" value="BON"/>
    <property type="match status" value="1"/>
</dbReference>
<dbReference type="Proteomes" id="UP000324974">
    <property type="component" value="Chromosome"/>
</dbReference>